<feature type="compositionally biased region" description="Basic and acidic residues" evidence="1">
    <location>
        <begin position="229"/>
        <end position="251"/>
    </location>
</feature>
<proteinExistence type="predicted"/>
<dbReference type="Proteomes" id="UP000233750">
    <property type="component" value="Unassembled WGS sequence"/>
</dbReference>
<dbReference type="EMBL" id="PJMY01000003">
    <property type="protein sequence ID" value="PKV91396.1"/>
    <property type="molecule type" value="Genomic_DNA"/>
</dbReference>
<gene>
    <name evidence="2" type="ORF">ATK30_2165</name>
</gene>
<evidence type="ECO:0000256" key="1">
    <source>
        <dbReference type="SAM" id="MobiDB-lite"/>
    </source>
</evidence>
<dbReference type="RefSeq" id="WP_244194576.1">
    <property type="nucleotide sequence ID" value="NZ_PJMY01000003.1"/>
</dbReference>
<organism evidence="2 3">
    <name type="scientific">Amycolatopsis echigonensis</name>
    <dbReference type="NCBI Taxonomy" id="2576905"/>
    <lineage>
        <taxon>Bacteria</taxon>
        <taxon>Bacillati</taxon>
        <taxon>Actinomycetota</taxon>
        <taxon>Actinomycetes</taxon>
        <taxon>Pseudonocardiales</taxon>
        <taxon>Pseudonocardiaceae</taxon>
        <taxon>Amycolatopsis</taxon>
    </lineage>
</organism>
<dbReference type="AlphaFoldDB" id="A0A2N3WBZ2"/>
<protein>
    <submittedName>
        <fullName evidence="2">Uncharacterized protein</fullName>
    </submittedName>
</protein>
<accession>A0A2N3WBZ2</accession>
<comment type="caution">
    <text evidence="2">The sequence shown here is derived from an EMBL/GenBank/DDBJ whole genome shotgun (WGS) entry which is preliminary data.</text>
</comment>
<feature type="compositionally biased region" description="Polar residues" evidence="1">
    <location>
        <begin position="187"/>
        <end position="197"/>
    </location>
</feature>
<name>A0A2N3WBZ2_9PSEU</name>
<feature type="region of interest" description="Disordered" evidence="1">
    <location>
        <begin position="92"/>
        <end position="267"/>
    </location>
</feature>
<evidence type="ECO:0000313" key="3">
    <source>
        <dbReference type="Proteomes" id="UP000233750"/>
    </source>
</evidence>
<evidence type="ECO:0000313" key="2">
    <source>
        <dbReference type="EMBL" id="PKV91396.1"/>
    </source>
</evidence>
<feature type="compositionally biased region" description="Low complexity" evidence="1">
    <location>
        <begin position="110"/>
        <end position="129"/>
    </location>
</feature>
<reference evidence="2 3" key="1">
    <citation type="submission" date="2017-12" db="EMBL/GenBank/DDBJ databases">
        <title>Sequencing the genomes of 1000 Actinobacteria strains.</title>
        <authorList>
            <person name="Klenk H.-P."/>
        </authorList>
    </citation>
    <scope>NUCLEOTIDE SEQUENCE [LARGE SCALE GENOMIC DNA]</scope>
    <source>
        <strain evidence="2 3">DSM 45165</strain>
    </source>
</reference>
<keyword evidence="3" id="KW-1185">Reference proteome</keyword>
<feature type="compositionally biased region" description="Basic and acidic residues" evidence="1">
    <location>
        <begin position="171"/>
        <end position="180"/>
    </location>
</feature>
<sequence>MSEGRWFDAWVPWPELSGLAAAGRALLPAVPATPAALARTVTEQLVGRRLTTTVQGHEVGLTLTELDYPADSLRLATGRVGDVRVVAEDVDWPVPNNSASPVEPGAGSLAGTARSSRTGAAAATSNARGEMTDPTTADASGAPAAPDTQSLADETSKQDGPPDADSLAPDRVAKSTDDRTAACLSGPQENTAWSDSVQSHHDRRIAEAIPGAVAGNPTAGPDAPSAGRSEVERPTSRRDSGRASTGREADPATRPTADTPEQPDVDRIPLRRVTVLAKDVRLRGLPSPAVIPRSVELEIEVSGTVVRDRVAAARPDLVATPHAEGFRVRWRKRPHWGFLTLVADIEDEAIVLTPTALHVGRWTRRPPKRIRPIVLSLPDLPKGLRLTGIRPDEDELALTIAADEWPGRLARIPLPDLLTWLTTAAMTLTLPGFGSRSLP</sequence>